<gene>
    <name evidence="1" type="primary">ORF101096</name>
</gene>
<proteinExistence type="predicted"/>
<protein>
    <submittedName>
        <fullName evidence="1">Uncharacterized protein</fullName>
    </submittedName>
</protein>
<evidence type="ECO:0000313" key="1">
    <source>
        <dbReference type="EMBL" id="CEK76692.1"/>
    </source>
</evidence>
<organism evidence="1">
    <name type="scientific">Arion vulgaris</name>
    <dbReference type="NCBI Taxonomy" id="1028688"/>
    <lineage>
        <taxon>Eukaryota</taxon>
        <taxon>Metazoa</taxon>
        <taxon>Spiralia</taxon>
        <taxon>Lophotrochozoa</taxon>
        <taxon>Mollusca</taxon>
        <taxon>Gastropoda</taxon>
        <taxon>Heterobranchia</taxon>
        <taxon>Euthyneura</taxon>
        <taxon>Panpulmonata</taxon>
        <taxon>Eupulmonata</taxon>
        <taxon>Stylommatophora</taxon>
        <taxon>Helicina</taxon>
        <taxon>Arionoidea</taxon>
        <taxon>Arionidae</taxon>
        <taxon>Arion</taxon>
    </lineage>
</organism>
<reference evidence="1" key="1">
    <citation type="submission" date="2014-12" db="EMBL/GenBank/DDBJ databases">
        <title>Insight into the proteome of Arion vulgaris.</title>
        <authorList>
            <person name="Aradska J."/>
            <person name="Bulat T."/>
            <person name="Smidak R."/>
            <person name="Sarate P."/>
            <person name="Gangsoo J."/>
            <person name="Sialana F."/>
            <person name="Bilban M."/>
            <person name="Lubec G."/>
        </authorList>
    </citation>
    <scope>NUCLEOTIDE SEQUENCE</scope>
    <source>
        <tissue evidence="1">Skin</tissue>
    </source>
</reference>
<dbReference type="EMBL" id="HACG01029827">
    <property type="protein sequence ID" value="CEK76692.1"/>
    <property type="molecule type" value="Transcribed_RNA"/>
</dbReference>
<feature type="non-terminal residue" evidence="1">
    <location>
        <position position="1"/>
    </location>
</feature>
<accession>A0A0B7A7N9</accession>
<name>A0A0B7A7N9_9EUPU</name>
<dbReference type="AlphaFoldDB" id="A0A0B7A7N9"/>
<feature type="non-terminal residue" evidence="1">
    <location>
        <position position="105"/>
    </location>
</feature>
<sequence length="105" mass="11749">VEGPHCPVIRGRLAHKCSSEKSECVRASQFCCLAQKLWLNSIPVCLDILLFPDCVHGREEASVTEGAVTKLSRENTLLVERWIIDGSKRRQDDCLSPSMLIQAVR</sequence>